<proteinExistence type="predicted"/>
<sequence length="27" mass="2912">MASGKWEAEGYRNENGVSGGIVIDIMK</sequence>
<feature type="region of interest" description="Disordered" evidence="1">
    <location>
        <begin position="1"/>
        <end position="27"/>
    </location>
</feature>
<reference evidence="2" key="1">
    <citation type="journal article" date="2004" name="Nature">
        <title>Genome duplication in the teleost fish Tetraodon nigroviridis reveals the early vertebrate proto-karyotype.</title>
        <authorList>
            <person name="Jaillon O."/>
            <person name="Aury J.-M."/>
            <person name="Brunet F."/>
            <person name="Petit J.-L."/>
            <person name="Stange-Thomann N."/>
            <person name="Mauceli E."/>
            <person name="Bouneau L."/>
            <person name="Fischer C."/>
            <person name="Ozouf-Costaz C."/>
            <person name="Bernot A."/>
            <person name="Nicaud S."/>
            <person name="Jaffe D."/>
            <person name="Fisher S."/>
            <person name="Lutfalla G."/>
            <person name="Dossat C."/>
            <person name="Segurens B."/>
            <person name="Dasilva C."/>
            <person name="Salanoubat M."/>
            <person name="Levy M."/>
            <person name="Boudet N."/>
            <person name="Castellano S."/>
            <person name="Anthouard V."/>
            <person name="Jubin C."/>
            <person name="Castelli V."/>
            <person name="Katinka M."/>
            <person name="Vacherie B."/>
            <person name="Biemont C."/>
            <person name="Skalli Z."/>
            <person name="Cattolico L."/>
            <person name="Poulain J."/>
            <person name="De Berardinis V."/>
            <person name="Cruaud C."/>
            <person name="Duprat S."/>
            <person name="Brottier P."/>
            <person name="Coutanceau J.-P."/>
            <person name="Gouzy J."/>
            <person name="Parra G."/>
            <person name="Lardier G."/>
            <person name="Chapple C."/>
            <person name="McKernan K.J."/>
            <person name="McEwan P."/>
            <person name="Bosak S."/>
            <person name="Kellis M."/>
            <person name="Volff J.-N."/>
            <person name="Guigo R."/>
            <person name="Zody M.C."/>
            <person name="Mesirov J."/>
            <person name="Lindblad-Toh K."/>
            <person name="Birren B."/>
            <person name="Nusbaum C."/>
            <person name="Kahn D."/>
            <person name="Robinson-Rechavi M."/>
            <person name="Laudet V."/>
            <person name="Schachter V."/>
            <person name="Quetier F."/>
            <person name="Saurin W."/>
            <person name="Scarpelli C."/>
            <person name="Wincker P."/>
            <person name="Lander E.S."/>
            <person name="Weissenbach J."/>
            <person name="Roest Crollius H."/>
        </authorList>
    </citation>
    <scope>NUCLEOTIDE SEQUENCE [LARGE SCALE GENOMIC DNA]</scope>
</reference>
<dbReference type="EMBL" id="CAAE01015015">
    <property type="protein sequence ID" value="CAG10118.1"/>
    <property type="molecule type" value="Genomic_DNA"/>
</dbReference>
<evidence type="ECO:0000256" key="1">
    <source>
        <dbReference type="SAM" id="MobiDB-lite"/>
    </source>
</evidence>
<dbReference type="KEGG" id="tng:GSTEN00031636G001"/>
<organism evidence="2">
    <name type="scientific">Tetraodon nigroviridis</name>
    <name type="common">Spotted green pufferfish</name>
    <name type="synonym">Chelonodon nigroviridis</name>
    <dbReference type="NCBI Taxonomy" id="99883"/>
    <lineage>
        <taxon>Eukaryota</taxon>
        <taxon>Metazoa</taxon>
        <taxon>Chordata</taxon>
        <taxon>Craniata</taxon>
        <taxon>Vertebrata</taxon>
        <taxon>Euteleostomi</taxon>
        <taxon>Actinopterygii</taxon>
        <taxon>Neopterygii</taxon>
        <taxon>Teleostei</taxon>
        <taxon>Neoteleostei</taxon>
        <taxon>Acanthomorphata</taxon>
        <taxon>Eupercaria</taxon>
        <taxon>Tetraodontiformes</taxon>
        <taxon>Tetradontoidea</taxon>
        <taxon>Tetraodontidae</taxon>
        <taxon>Tetraodon</taxon>
    </lineage>
</organism>
<evidence type="ECO:0000313" key="2">
    <source>
        <dbReference type="EMBL" id="CAG10118.1"/>
    </source>
</evidence>
<gene>
    <name evidence="2" type="ORF">GSTENG00031636001</name>
</gene>
<protein>
    <submittedName>
        <fullName evidence="2">(spotted green pufferfish) hypothetical protein</fullName>
    </submittedName>
</protein>
<reference evidence="2" key="2">
    <citation type="submission" date="2004-02" db="EMBL/GenBank/DDBJ databases">
        <authorList>
            <consortium name="Genoscope"/>
            <consortium name="Whitehead Institute Centre for Genome Research"/>
        </authorList>
    </citation>
    <scope>NUCLEOTIDE SEQUENCE</scope>
</reference>
<name>Q4RNB4_TETNG</name>
<feature type="compositionally biased region" description="Basic and acidic residues" evidence="1">
    <location>
        <begin position="1"/>
        <end position="12"/>
    </location>
</feature>
<accession>Q4RNB4</accession>
<dbReference type="AlphaFoldDB" id="Q4RNB4"/>
<comment type="caution">
    <text evidence="2">The sequence shown here is derived from an EMBL/GenBank/DDBJ whole genome shotgun (WGS) entry which is preliminary data.</text>
</comment>